<organism evidence="1 2">
    <name type="scientific">Limosa lapponica baueri</name>
    <dbReference type="NCBI Taxonomy" id="1758121"/>
    <lineage>
        <taxon>Eukaryota</taxon>
        <taxon>Metazoa</taxon>
        <taxon>Chordata</taxon>
        <taxon>Craniata</taxon>
        <taxon>Vertebrata</taxon>
        <taxon>Euteleostomi</taxon>
        <taxon>Archelosauria</taxon>
        <taxon>Archosauria</taxon>
        <taxon>Dinosauria</taxon>
        <taxon>Saurischia</taxon>
        <taxon>Theropoda</taxon>
        <taxon>Coelurosauria</taxon>
        <taxon>Aves</taxon>
        <taxon>Neognathae</taxon>
        <taxon>Neoaves</taxon>
        <taxon>Charadriiformes</taxon>
        <taxon>Scolopacidae</taxon>
        <taxon>Limosa</taxon>
    </lineage>
</organism>
<proteinExistence type="predicted"/>
<gene>
    <name evidence="1" type="ORF">llap_13586</name>
</gene>
<dbReference type="AlphaFoldDB" id="A0A2I0TQP3"/>
<accession>A0A2I0TQP3</accession>
<reference evidence="2" key="1">
    <citation type="submission" date="2017-11" db="EMBL/GenBank/DDBJ databases">
        <authorList>
            <person name="Lima N.C."/>
            <person name="Parody-Merino A.M."/>
            <person name="Battley P.F."/>
            <person name="Fidler A.E."/>
            <person name="Prosdocimi F."/>
        </authorList>
    </citation>
    <scope>NUCLEOTIDE SEQUENCE [LARGE SCALE GENOMIC DNA]</scope>
</reference>
<name>A0A2I0TQP3_LIMLA</name>
<evidence type="ECO:0000313" key="2">
    <source>
        <dbReference type="Proteomes" id="UP000233556"/>
    </source>
</evidence>
<reference evidence="2" key="2">
    <citation type="submission" date="2017-12" db="EMBL/GenBank/DDBJ databases">
        <title>Genome sequence of the Bar-tailed Godwit (Limosa lapponica baueri).</title>
        <authorList>
            <person name="Lima N.C.B."/>
            <person name="Parody-Merino A.M."/>
            <person name="Battley P.F."/>
            <person name="Fidler A.E."/>
            <person name="Prosdocimi F."/>
        </authorList>
    </citation>
    <scope>NUCLEOTIDE SEQUENCE [LARGE SCALE GENOMIC DNA]</scope>
</reference>
<protein>
    <submittedName>
        <fullName evidence="1">Uncharacterized protein</fullName>
    </submittedName>
</protein>
<sequence length="79" mass="8729">MLGAEERMWGVCHGLLFPGIDPNIDFALYKPQNWISVQNESFPNSEAQFGVELLSSQKSNPGAQIEEPLEAILAQLEIA</sequence>
<dbReference type="Proteomes" id="UP000233556">
    <property type="component" value="Unassembled WGS sequence"/>
</dbReference>
<keyword evidence="2" id="KW-1185">Reference proteome</keyword>
<dbReference type="EMBL" id="KZ507859">
    <property type="protein sequence ID" value="PKU36110.1"/>
    <property type="molecule type" value="Genomic_DNA"/>
</dbReference>
<evidence type="ECO:0000313" key="1">
    <source>
        <dbReference type="EMBL" id="PKU36110.1"/>
    </source>
</evidence>